<dbReference type="GO" id="GO:0016020">
    <property type="term" value="C:membrane"/>
    <property type="evidence" value="ECO:0007669"/>
    <property type="project" value="UniProtKB-SubCell"/>
</dbReference>
<keyword evidence="8 11" id="KW-0472">Membrane</keyword>
<dbReference type="Pfam" id="PF03600">
    <property type="entry name" value="CitMHS"/>
    <property type="match status" value="1"/>
</dbReference>
<keyword evidence="5 11" id="KW-1133">Transmembrane helix</keyword>
<dbReference type="EMBL" id="JPIN01000008">
    <property type="protein sequence ID" value="KFZ28371.1"/>
    <property type="molecule type" value="Genomic_DNA"/>
</dbReference>
<feature type="chain" id="PRO_5001904918" evidence="12">
    <location>
        <begin position="21"/>
        <end position="479"/>
    </location>
</feature>
<dbReference type="eggNOG" id="COG1055">
    <property type="taxonomic scope" value="Bacteria"/>
</dbReference>
<dbReference type="InterPro" id="IPR045016">
    <property type="entry name" value="NhaD-like"/>
</dbReference>
<evidence type="ECO:0000256" key="5">
    <source>
        <dbReference type="ARBA" id="ARBA00022989"/>
    </source>
</evidence>
<evidence type="ECO:0000256" key="11">
    <source>
        <dbReference type="SAM" id="Phobius"/>
    </source>
</evidence>
<sequence length="479" mass="52878">MWKLLLVALSGLLVSPAAFAAAGPLDLTTATVGIVAIIIFTIAYMLVMAEERLHMRKSKPVLVAAGLIWMMIGWVYVDQGLPGVAEQAFRHNLLEFAELMLFLLVAMTYINALEERRLFDALRAWMVKKGFTYRQLFWLSGFLAFFISPVADNLTTALLMCAVVMKVADGDKKFIGMSCVSIVIAANAGGAFSPFGDITTLMVWQAGMVEFQEFFVLFIPSLVNYLIPAVIMNFFIENKKPAAVYEEVELKRGALRITTLFLLTIATAVACHMFLHLPPVLGMMMGLGYLQFFGYFLRMTLPGSLARKRAMAERAGDMERLKRLGSVVPFDVFSRVQRAEWDTLLFFYGIVICVGGLGFMGYLHLLSDTLYNQWSPTFANVSLGLMSAVIDNIPVMFAVLSMQPDMSHGQWLLITLTAGTGGSLLSIGSAAGVALMGQARGYYTFASHLKWAPAIAVGYAASIVVHIWLNSHLFEVFNH</sequence>
<evidence type="ECO:0000256" key="12">
    <source>
        <dbReference type="SAM" id="SignalP"/>
    </source>
</evidence>
<proteinExistence type="inferred from homology"/>
<feature type="signal peptide" evidence="12">
    <location>
        <begin position="1"/>
        <end position="20"/>
    </location>
</feature>
<dbReference type="RefSeq" id="WP_051986671.1">
    <property type="nucleotide sequence ID" value="NZ_JPIN01000008.1"/>
</dbReference>
<keyword evidence="4 11" id="KW-0812">Transmembrane</keyword>
<evidence type="ECO:0000256" key="8">
    <source>
        <dbReference type="ARBA" id="ARBA00023136"/>
    </source>
</evidence>
<comment type="subcellular location">
    <subcellularLocation>
        <location evidence="1">Membrane</location>
        <topology evidence="1">Multi-pass membrane protein</topology>
    </subcellularLocation>
</comment>
<dbReference type="PANTHER" id="PTHR43269:SF2">
    <property type="entry name" value="SODIUM_PROTON ANTIPORTER 1-RELATED"/>
    <property type="match status" value="1"/>
</dbReference>
<name>A0A094J726_9GAMM</name>
<feature type="transmembrane region" description="Helical" evidence="11">
    <location>
        <begin position="451"/>
        <end position="469"/>
    </location>
</feature>
<dbReference type="Proteomes" id="UP000053718">
    <property type="component" value="Unassembled WGS sequence"/>
</dbReference>
<feature type="transmembrane region" description="Helical" evidence="11">
    <location>
        <begin position="257"/>
        <end position="275"/>
    </location>
</feature>
<evidence type="ECO:0000256" key="4">
    <source>
        <dbReference type="ARBA" id="ARBA00022692"/>
    </source>
</evidence>
<evidence type="ECO:0000256" key="6">
    <source>
        <dbReference type="ARBA" id="ARBA00023053"/>
    </source>
</evidence>
<dbReference type="GO" id="GO:0015297">
    <property type="term" value="F:antiporter activity"/>
    <property type="evidence" value="ECO:0007669"/>
    <property type="project" value="UniProtKB-KW"/>
</dbReference>
<feature type="domain" description="Citrate transporter-like" evidence="13">
    <location>
        <begin position="44"/>
        <end position="419"/>
    </location>
</feature>
<feature type="transmembrane region" description="Helical" evidence="11">
    <location>
        <begin position="377"/>
        <end position="399"/>
    </location>
</feature>
<accession>A0A094J726</accession>
<evidence type="ECO:0000256" key="1">
    <source>
        <dbReference type="ARBA" id="ARBA00004141"/>
    </source>
</evidence>
<dbReference type="GO" id="GO:0006814">
    <property type="term" value="P:sodium ion transport"/>
    <property type="evidence" value="ECO:0007669"/>
    <property type="project" value="UniProtKB-KW"/>
</dbReference>
<dbReference type="PANTHER" id="PTHR43269">
    <property type="entry name" value="SODIUM/PROTON ANTIPORTER 1-RELATED"/>
    <property type="match status" value="1"/>
</dbReference>
<keyword evidence="7" id="KW-0406">Ion transport</keyword>
<evidence type="ECO:0000256" key="2">
    <source>
        <dbReference type="ARBA" id="ARBA00022448"/>
    </source>
</evidence>
<reference evidence="14 15" key="1">
    <citation type="submission" date="2014-06" db="EMBL/GenBank/DDBJ databases">
        <title>Draft genome sequence of Idiomarina sp. MCCC 1A10513.</title>
        <authorList>
            <person name="Du J."/>
            <person name="Lai Q."/>
            <person name="Shao Z."/>
        </authorList>
    </citation>
    <scope>NUCLEOTIDE SEQUENCE [LARGE SCALE GENOMIC DNA]</scope>
    <source>
        <strain evidence="14 15">MCCC 1A10513</strain>
    </source>
</reference>
<dbReference type="OrthoDB" id="9772058at2"/>
<feature type="transmembrane region" description="Helical" evidence="11">
    <location>
        <begin position="411"/>
        <end position="431"/>
    </location>
</feature>
<dbReference type="STRING" id="1517416.IDAT_08645"/>
<comment type="caution">
    <text evidence="14">The sequence shown here is derived from an EMBL/GenBank/DDBJ whole genome shotgun (WGS) entry which is preliminary data.</text>
</comment>
<comment type="similarity">
    <text evidence="10">Belongs to the NhaD Na(+)/H(+) (TC 2.A.62) antiporter family.</text>
</comment>
<feature type="transmembrane region" description="Helical" evidence="11">
    <location>
        <begin position="281"/>
        <end position="301"/>
    </location>
</feature>
<feature type="transmembrane region" description="Helical" evidence="11">
    <location>
        <begin position="344"/>
        <end position="365"/>
    </location>
</feature>
<evidence type="ECO:0000256" key="10">
    <source>
        <dbReference type="ARBA" id="ARBA00025753"/>
    </source>
</evidence>
<organism evidence="14 15">
    <name type="scientific">Pseudidiomarina atlantica</name>
    <dbReference type="NCBI Taxonomy" id="1517416"/>
    <lineage>
        <taxon>Bacteria</taxon>
        <taxon>Pseudomonadati</taxon>
        <taxon>Pseudomonadota</taxon>
        <taxon>Gammaproteobacteria</taxon>
        <taxon>Alteromonadales</taxon>
        <taxon>Idiomarinaceae</taxon>
        <taxon>Pseudidiomarina</taxon>
    </lineage>
</organism>
<gene>
    <name evidence="14" type="ORF">IDAT_08645</name>
</gene>
<keyword evidence="12" id="KW-0732">Signal</keyword>
<evidence type="ECO:0000256" key="3">
    <source>
        <dbReference type="ARBA" id="ARBA00022449"/>
    </source>
</evidence>
<dbReference type="InterPro" id="IPR004680">
    <property type="entry name" value="Cit_transptr-like_dom"/>
</dbReference>
<feature type="transmembrane region" description="Helical" evidence="11">
    <location>
        <begin position="131"/>
        <end position="147"/>
    </location>
</feature>
<keyword evidence="3" id="KW-0050">Antiport</keyword>
<evidence type="ECO:0000259" key="13">
    <source>
        <dbReference type="Pfam" id="PF03600"/>
    </source>
</evidence>
<evidence type="ECO:0000313" key="14">
    <source>
        <dbReference type="EMBL" id="KFZ28371.1"/>
    </source>
</evidence>
<keyword evidence="9" id="KW-0739">Sodium transport</keyword>
<feature type="transmembrane region" description="Helical" evidence="11">
    <location>
        <begin position="215"/>
        <end position="236"/>
    </location>
</feature>
<feature type="transmembrane region" description="Helical" evidence="11">
    <location>
        <begin position="61"/>
        <end position="77"/>
    </location>
</feature>
<feature type="transmembrane region" description="Helical" evidence="11">
    <location>
        <begin position="89"/>
        <end position="110"/>
    </location>
</feature>
<evidence type="ECO:0000313" key="15">
    <source>
        <dbReference type="Proteomes" id="UP000053718"/>
    </source>
</evidence>
<evidence type="ECO:0000256" key="7">
    <source>
        <dbReference type="ARBA" id="ARBA00023065"/>
    </source>
</evidence>
<evidence type="ECO:0000256" key="9">
    <source>
        <dbReference type="ARBA" id="ARBA00023201"/>
    </source>
</evidence>
<keyword evidence="15" id="KW-1185">Reference proteome</keyword>
<keyword evidence="6" id="KW-0915">Sodium</keyword>
<keyword evidence="2" id="KW-0813">Transport</keyword>
<feature type="transmembrane region" description="Helical" evidence="11">
    <location>
        <begin position="30"/>
        <end position="49"/>
    </location>
</feature>
<dbReference type="AlphaFoldDB" id="A0A094J726"/>
<dbReference type="NCBIfam" id="NF038006">
    <property type="entry name" value="NhaD_1"/>
    <property type="match status" value="1"/>
</dbReference>
<protein>
    <submittedName>
        <fullName evidence="14">Sodium:proton antiporter</fullName>
    </submittedName>
</protein>